<gene>
    <name evidence="3" type="primary">LOC107783822</name>
</gene>
<dbReference type="GeneID" id="107783822"/>
<dbReference type="AlphaFoldDB" id="A0A1S3Z7E9"/>
<protein>
    <submittedName>
        <fullName evidence="3">Chaperone protein dnaJ C76, chloroplastic</fullName>
    </submittedName>
</protein>
<dbReference type="Gene3D" id="1.10.287.110">
    <property type="entry name" value="DnaJ domain"/>
    <property type="match status" value="1"/>
</dbReference>
<evidence type="ECO:0000259" key="1">
    <source>
        <dbReference type="PROSITE" id="PS50076"/>
    </source>
</evidence>
<dbReference type="SMART" id="SM00271">
    <property type="entry name" value="DnaJ"/>
    <property type="match status" value="1"/>
</dbReference>
<evidence type="ECO:0000313" key="2">
    <source>
        <dbReference type="Proteomes" id="UP000790787"/>
    </source>
</evidence>
<dbReference type="PANTHER" id="PTHR45295">
    <property type="entry name" value="CHAPERONE PROTEIN DNAJ C76, CHLOROPLASTIC"/>
    <property type="match status" value="1"/>
</dbReference>
<dbReference type="SUPFAM" id="SSF46565">
    <property type="entry name" value="Chaperone J-domain"/>
    <property type="match status" value="1"/>
</dbReference>
<dbReference type="InterPro" id="IPR036869">
    <property type="entry name" value="J_dom_sf"/>
</dbReference>
<proteinExistence type="predicted"/>
<dbReference type="PROSITE" id="PS50076">
    <property type="entry name" value="DNAJ_2"/>
    <property type="match status" value="1"/>
</dbReference>
<dbReference type="SUPFAM" id="SSF54862">
    <property type="entry name" value="4Fe-4S ferredoxins"/>
    <property type="match status" value="1"/>
</dbReference>
<dbReference type="Proteomes" id="UP000790787">
    <property type="component" value="Chromosome 22"/>
</dbReference>
<reference evidence="2" key="1">
    <citation type="journal article" date="2014" name="Nat. Commun.">
        <title>The tobacco genome sequence and its comparison with those of tomato and potato.</title>
        <authorList>
            <person name="Sierro N."/>
            <person name="Battey J.N."/>
            <person name="Ouadi S."/>
            <person name="Bakaher N."/>
            <person name="Bovet L."/>
            <person name="Willig A."/>
            <person name="Goepfert S."/>
            <person name="Peitsch M.C."/>
            <person name="Ivanov N.V."/>
        </authorList>
    </citation>
    <scope>NUCLEOTIDE SEQUENCE [LARGE SCALE GENOMIC DNA]</scope>
</reference>
<dbReference type="STRING" id="4097.A0A1S3Z7E9"/>
<dbReference type="Pfam" id="PF00226">
    <property type="entry name" value="DnaJ"/>
    <property type="match status" value="1"/>
</dbReference>
<dbReference type="RefSeq" id="XP_016460333.1">
    <property type="nucleotide sequence ID" value="XM_016604847.1"/>
</dbReference>
<reference evidence="3" key="2">
    <citation type="submission" date="2025-08" db="UniProtKB">
        <authorList>
            <consortium name="RefSeq"/>
        </authorList>
    </citation>
    <scope>IDENTIFICATION</scope>
    <source>
        <tissue evidence="3">Leaf</tissue>
    </source>
</reference>
<dbReference type="PANTHER" id="PTHR45295:SF4">
    <property type="entry name" value="OS06G0474800 PROTEIN"/>
    <property type="match status" value="1"/>
</dbReference>
<dbReference type="OMA" id="EGHGIFG"/>
<feature type="domain" description="J" evidence="1">
    <location>
        <begin position="57"/>
        <end position="120"/>
    </location>
</feature>
<dbReference type="KEGG" id="nta:107783822"/>
<dbReference type="RefSeq" id="XP_016460333.1">
    <property type="nucleotide sequence ID" value="XM_016604847.2"/>
</dbReference>
<dbReference type="InterPro" id="IPR001623">
    <property type="entry name" value="DnaJ_domain"/>
</dbReference>
<dbReference type="Gene3D" id="3.30.70.20">
    <property type="match status" value="1"/>
</dbReference>
<dbReference type="CDD" id="cd06257">
    <property type="entry name" value="DnaJ"/>
    <property type="match status" value="1"/>
</dbReference>
<sequence length="299" mass="34164">MEVSVIPVHRASSLRHVRFQNQFPHNKPKSLSFRRQKFSGMSCCMREAEVSQGRKKNYYDLLGIPIHSSPQKIKEAYRKLQKIYHPDIAGPKGHDYTLVLNEAYKVLMREDLRREYDVSIGQIRVGSGKGSSLQGYSSWKGPLRPQALFVDENTCIGCAECVHHARNTFVMDEALARARVRVQYGDDDSQIQVSIESCPVNCIHWVDTEELRVLEHLSRPQQKDGHGIYGQGWESPINAFKAAKSFHNQLKKQAKDSIKNARSTEEETPAQAEARINASMKLKMENISRIWSWLKELVG</sequence>
<organism evidence="2 3">
    <name type="scientific">Nicotiana tabacum</name>
    <name type="common">Common tobacco</name>
    <dbReference type="NCBI Taxonomy" id="4097"/>
    <lineage>
        <taxon>Eukaryota</taxon>
        <taxon>Viridiplantae</taxon>
        <taxon>Streptophyta</taxon>
        <taxon>Embryophyta</taxon>
        <taxon>Tracheophyta</taxon>
        <taxon>Spermatophyta</taxon>
        <taxon>Magnoliopsida</taxon>
        <taxon>eudicotyledons</taxon>
        <taxon>Gunneridae</taxon>
        <taxon>Pentapetalae</taxon>
        <taxon>asterids</taxon>
        <taxon>lamiids</taxon>
        <taxon>Solanales</taxon>
        <taxon>Solanaceae</taxon>
        <taxon>Nicotianoideae</taxon>
        <taxon>Nicotianeae</taxon>
        <taxon>Nicotiana</taxon>
    </lineage>
</organism>
<dbReference type="Pfam" id="PF13370">
    <property type="entry name" value="Fer4_13"/>
    <property type="match status" value="1"/>
</dbReference>
<dbReference type="PaxDb" id="4097-A0A1S3Z7E9"/>
<dbReference type="OrthoDB" id="376357at2759"/>
<keyword evidence="2" id="KW-1185">Reference proteome</keyword>
<accession>A0A1S3Z7E9</accession>
<dbReference type="PRINTS" id="PR00625">
    <property type="entry name" value="JDOMAIN"/>
</dbReference>
<dbReference type="SMR" id="A0A1S3Z7E9"/>
<name>A0A1S3Z7E9_TOBAC</name>
<evidence type="ECO:0000313" key="3">
    <source>
        <dbReference type="RefSeq" id="XP_016460333.1"/>
    </source>
</evidence>